<evidence type="ECO:0000313" key="3">
    <source>
        <dbReference type="EMBL" id="KAD3515319.1"/>
    </source>
</evidence>
<evidence type="ECO:0000313" key="4">
    <source>
        <dbReference type="Proteomes" id="UP000326852"/>
    </source>
</evidence>
<protein>
    <recommendedName>
        <fullName evidence="2">Activator of Hsp90 ATPase homologue 1/2-like C-terminal domain-containing protein</fullName>
    </recommendedName>
</protein>
<reference evidence="3 4" key="1">
    <citation type="submission" date="2019-08" db="EMBL/GenBank/DDBJ databases">
        <title>Arthrobacter sp. nov., isolated from plateau pika and Tibetan wild ass.</title>
        <authorList>
            <person name="Ge Y."/>
        </authorList>
    </citation>
    <scope>NUCLEOTIDE SEQUENCE [LARGE SCALE GENOMIC DNA]</scope>
    <source>
        <strain evidence="3 4">785</strain>
    </source>
</reference>
<dbReference type="InterPro" id="IPR013538">
    <property type="entry name" value="ASHA1/2-like_C"/>
</dbReference>
<dbReference type="Gene3D" id="3.30.530.20">
    <property type="match status" value="1"/>
</dbReference>
<name>A0A5N6MGD5_9MICC</name>
<accession>A0A5N6MGD5</accession>
<evidence type="ECO:0000259" key="2">
    <source>
        <dbReference type="Pfam" id="PF08327"/>
    </source>
</evidence>
<gene>
    <name evidence="3" type="ORF">GD627_13710</name>
</gene>
<dbReference type="Proteomes" id="UP000326852">
    <property type="component" value="Unassembled WGS sequence"/>
</dbReference>
<evidence type="ECO:0000256" key="1">
    <source>
        <dbReference type="ARBA" id="ARBA00006817"/>
    </source>
</evidence>
<comment type="similarity">
    <text evidence="1">Belongs to the AHA1 family.</text>
</comment>
<dbReference type="InterPro" id="IPR023393">
    <property type="entry name" value="START-like_dom_sf"/>
</dbReference>
<dbReference type="AlphaFoldDB" id="A0A5N6MGD5"/>
<comment type="caution">
    <text evidence="3">The sequence shown here is derived from an EMBL/GenBank/DDBJ whole genome shotgun (WGS) entry which is preliminary data.</text>
</comment>
<proteinExistence type="inferred from homology"/>
<keyword evidence="4" id="KW-1185">Reference proteome</keyword>
<dbReference type="RefSeq" id="WP_152272952.1">
    <property type="nucleotide sequence ID" value="NZ_VTFX01000005.1"/>
</dbReference>
<dbReference type="Pfam" id="PF08327">
    <property type="entry name" value="AHSA1"/>
    <property type="match status" value="1"/>
</dbReference>
<sequence length="146" mass="15707">MADRISLSGRAQCTPEVLWHVLVDNRAAWWPDMDFAPHPGAPLTERWSEDGVEHTATGTVLAVAPGRLLSFRWTAPEWGAHTVVSFELTDEVDATGVEVSESGFAGLDAGMGAVLSAAHREGWAFHLANLIEQAEKTDQARQSGGS</sequence>
<dbReference type="SUPFAM" id="SSF55961">
    <property type="entry name" value="Bet v1-like"/>
    <property type="match status" value="1"/>
</dbReference>
<dbReference type="EMBL" id="VTFX01000005">
    <property type="protein sequence ID" value="KAD3515319.1"/>
    <property type="molecule type" value="Genomic_DNA"/>
</dbReference>
<feature type="domain" description="Activator of Hsp90 ATPase homologue 1/2-like C-terminal" evidence="2">
    <location>
        <begin position="13"/>
        <end position="130"/>
    </location>
</feature>
<organism evidence="3 4">
    <name type="scientific">Arthrobacter yangruifuii</name>
    <dbReference type="NCBI Taxonomy" id="2606616"/>
    <lineage>
        <taxon>Bacteria</taxon>
        <taxon>Bacillati</taxon>
        <taxon>Actinomycetota</taxon>
        <taxon>Actinomycetes</taxon>
        <taxon>Micrococcales</taxon>
        <taxon>Micrococcaceae</taxon>
        <taxon>Arthrobacter</taxon>
    </lineage>
</organism>